<keyword evidence="5 11" id="KW-0067">ATP-binding</keyword>
<dbReference type="EMBL" id="CP011269">
    <property type="protein sequence ID" value="ALI27233.1"/>
    <property type="molecule type" value="Genomic_DNA"/>
</dbReference>
<dbReference type="InterPro" id="IPR011527">
    <property type="entry name" value="ABC1_TM_dom"/>
</dbReference>
<comment type="subcellular location">
    <subcellularLocation>
        <location evidence="1">Cell membrane</location>
        <topology evidence="1">Multi-pass membrane protein</topology>
    </subcellularLocation>
</comment>
<dbReference type="Pfam" id="PF06472">
    <property type="entry name" value="ABC_membrane_2"/>
    <property type="match status" value="1"/>
</dbReference>
<evidence type="ECO:0000256" key="8">
    <source>
        <dbReference type="SAM" id="Phobius"/>
    </source>
</evidence>
<evidence type="ECO:0000259" key="10">
    <source>
        <dbReference type="PROSITE" id="PS50929"/>
    </source>
</evidence>
<dbReference type="GO" id="GO:0005886">
    <property type="term" value="C:plasma membrane"/>
    <property type="evidence" value="ECO:0007669"/>
    <property type="project" value="UniProtKB-SubCell"/>
</dbReference>
<accession>A0A0N9YCD5</accession>
<dbReference type="Pfam" id="PF00005">
    <property type="entry name" value="ABC_tran"/>
    <property type="match status" value="1"/>
</dbReference>
<dbReference type="InterPro" id="IPR003439">
    <property type="entry name" value="ABC_transporter-like_ATP-bd"/>
</dbReference>
<evidence type="ECO:0000313" key="11">
    <source>
        <dbReference type="EMBL" id="ALI27233.1"/>
    </source>
</evidence>
<feature type="domain" description="ABC transmembrane type-1" evidence="10">
    <location>
        <begin position="66"/>
        <end position="395"/>
    </location>
</feature>
<dbReference type="SMART" id="SM00382">
    <property type="entry name" value="AAA"/>
    <property type="match status" value="1"/>
</dbReference>
<feature type="domain" description="ABC transporter" evidence="9">
    <location>
        <begin position="429"/>
        <end position="633"/>
    </location>
</feature>
<dbReference type="Proteomes" id="UP000057134">
    <property type="component" value="Chromosome"/>
</dbReference>
<dbReference type="InterPro" id="IPR050835">
    <property type="entry name" value="ABC_transporter_sub-D"/>
</dbReference>
<name>A0A0N9YCD5_MYCFO</name>
<dbReference type="KEGG" id="mft:XA26_34060"/>
<keyword evidence="7 8" id="KW-0472">Membrane</keyword>
<evidence type="ECO:0000256" key="5">
    <source>
        <dbReference type="ARBA" id="ARBA00022840"/>
    </source>
</evidence>
<reference evidence="11 12" key="1">
    <citation type="journal article" date="2015" name="MBio">
        <title>Enzymatic Degradation of Phenazines Can Generate Energy and Protect Sensitive Organisms from Toxicity.</title>
        <authorList>
            <person name="Costa K.C."/>
            <person name="Bergkessel M."/>
            <person name="Saunders S."/>
            <person name="Korlach J."/>
            <person name="Newman D.K."/>
        </authorList>
    </citation>
    <scope>NUCLEOTIDE SEQUENCE [LARGE SCALE GENOMIC DNA]</scope>
    <source>
        <strain evidence="11 12">CT6</strain>
    </source>
</reference>
<keyword evidence="2" id="KW-0813">Transport</keyword>
<evidence type="ECO:0000256" key="7">
    <source>
        <dbReference type="ARBA" id="ARBA00023136"/>
    </source>
</evidence>
<proteinExistence type="predicted"/>
<keyword evidence="12" id="KW-1185">Reference proteome</keyword>
<evidence type="ECO:0000256" key="4">
    <source>
        <dbReference type="ARBA" id="ARBA00022741"/>
    </source>
</evidence>
<dbReference type="InterPro" id="IPR027417">
    <property type="entry name" value="P-loop_NTPase"/>
</dbReference>
<dbReference type="PANTHER" id="PTHR11384:SF59">
    <property type="entry name" value="LYSOSOMAL COBALAMIN TRANSPORTER ABCD4"/>
    <property type="match status" value="1"/>
</dbReference>
<dbReference type="SUPFAM" id="SSF90123">
    <property type="entry name" value="ABC transporter transmembrane region"/>
    <property type="match status" value="1"/>
</dbReference>
<feature type="transmembrane region" description="Helical" evidence="8">
    <location>
        <begin position="20"/>
        <end position="42"/>
    </location>
</feature>
<dbReference type="GO" id="GO:0005524">
    <property type="term" value="F:ATP binding"/>
    <property type="evidence" value="ECO:0007669"/>
    <property type="project" value="UniProtKB-KW"/>
</dbReference>
<dbReference type="PANTHER" id="PTHR11384">
    <property type="entry name" value="ATP-BINDING CASSETTE, SUB-FAMILY D MEMBER"/>
    <property type="match status" value="1"/>
</dbReference>
<dbReference type="Gene3D" id="3.40.50.300">
    <property type="entry name" value="P-loop containing nucleotide triphosphate hydrolases"/>
    <property type="match status" value="1"/>
</dbReference>
<feature type="transmembrane region" description="Helical" evidence="8">
    <location>
        <begin position="216"/>
        <end position="239"/>
    </location>
</feature>
<dbReference type="PROSITE" id="PS00211">
    <property type="entry name" value="ABC_TRANSPORTER_1"/>
    <property type="match status" value="1"/>
</dbReference>
<keyword evidence="3 8" id="KW-0812">Transmembrane</keyword>
<evidence type="ECO:0000313" key="12">
    <source>
        <dbReference type="Proteomes" id="UP000057134"/>
    </source>
</evidence>
<dbReference type="PROSITE" id="PS50893">
    <property type="entry name" value="ABC_TRANSPORTER_2"/>
    <property type="match status" value="1"/>
</dbReference>
<dbReference type="PROSITE" id="PS50929">
    <property type="entry name" value="ABC_TM1F"/>
    <property type="match status" value="1"/>
</dbReference>
<gene>
    <name evidence="11" type="ORF">XA26_34060</name>
</gene>
<dbReference type="SUPFAM" id="SSF52540">
    <property type="entry name" value="P-loop containing nucleoside triphosphate hydrolases"/>
    <property type="match status" value="1"/>
</dbReference>
<feature type="transmembrane region" description="Helical" evidence="8">
    <location>
        <begin position="63"/>
        <end position="82"/>
    </location>
</feature>
<dbReference type="CDD" id="cd03223">
    <property type="entry name" value="ABCD_peroxisomal_ALDP"/>
    <property type="match status" value="1"/>
</dbReference>
<evidence type="ECO:0000256" key="1">
    <source>
        <dbReference type="ARBA" id="ARBA00004651"/>
    </source>
</evidence>
<keyword evidence="6 8" id="KW-1133">Transmembrane helix</keyword>
<evidence type="ECO:0000259" key="9">
    <source>
        <dbReference type="PROSITE" id="PS50893"/>
    </source>
</evidence>
<organism evidence="11 12">
    <name type="scientific">Mycolicibacterium fortuitum</name>
    <name type="common">Mycobacterium fortuitum</name>
    <dbReference type="NCBI Taxonomy" id="1766"/>
    <lineage>
        <taxon>Bacteria</taxon>
        <taxon>Bacillati</taxon>
        <taxon>Actinomycetota</taxon>
        <taxon>Actinomycetes</taxon>
        <taxon>Mycobacteriales</taxon>
        <taxon>Mycobacteriaceae</taxon>
        <taxon>Mycolicibacterium</taxon>
    </lineage>
</organism>
<dbReference type="GO" id="GO:0016887">
    <property type="term" value="F:ATP hydrolysis activity"/>
    <property type="evidence" value="ECO:0007669"/>
    <property type="project" value="InterPro"/>
</dbReference>
<protein>
    <submittedName>
        <fullName evidence="11">Drugs-transport transmembrane ATP-binding protein ABC transporter</fullName>
    </submittedName>
</protein>
<dbReference type="AlphaFoldDB" id="A0A0N9YCD5"/>
<dbReference type="PATRIC" id="fig|1766.6.peg.3390"/>
<sequence length="637" mass="69864">MEMFTQSLDWGNEILASLLWVAKAWAIGAAAMVAVLAVLARLTSWGRQFWRVSGSYFLGRQSIPVWVLLGVLLFSVMLSVRMDVLFSYYANDQFTALQVAFTGAGAGNDAVRDSGIAGFWKSIVIFVLLVTAEITLTLLDLLLMQYFIVRWRVWLTNRLTGDWLDQRAYYRGRFVGGFGGTPIDNPDQRIQQDIDVFTTGTGPETNTGTVATSQTLVFGSVYAIVSVVAFTPILWNLAGPLTVLGVTIPKALFWIALLWVAVTTVVAIWIGKPIIRLTFRNSLTNAAFRYALVRIRDGAEAVGFYRGERTERGTLNVLFANVIANFRSLVLRSVAFLGWNRSINRIIEPLPLIIQAPRLFAAELQLGDVTQSSAAFDRVQSSLSFFRSVYDAFAGYRAAIIRLDGLVTANEQARALPRLGTGVSRNGGVELENVEVRSPSGDLLLHDLDMQLAPGDSLVITGPSGTGKTTLLRSLARLWPYGSGTVRYPERGEAMFLSQLPYAPLGDLRTVASYPAPAGTYGDDEIRAALNTVALGNLTSRLDDDADWGKVLSPGEQQRIAFARVLLAKPAAVFLDEATSALDAGQQYALYTTLRNELPDCIVVSISHRDSVNRLHDRRLELLGDGRWELGLIGEPA</sequence>
<feature type="transmembrane region" description="Helical" evidence="8">
    <location>
        <begin position="251"/>
        <end position="270"/>
    </location>
</feature>
<evidence type="ECO:0000256" key="3">
    <source>
        <dbReference type="ARBA" id="ARBA00022692"/>
    </source>
</evidence>
<dbReference type="InterPro" id="IPR003593">
    <property type="entry name" value="AAA+_ATPase"/>
</dbReference>
<dbReference type="RefSeq" id="WP_054602439.1">
    <property type="nucleotide sequence ID" value="NZ_CP011269.1"/>
</dbReference>
<evidence type="ECO:0000256" key="2">
    <source>
        <dbReference type="ARBA" id="ARBA00022448"/>
    </source>
</evidence>
<dbReference type="GO" id="GO:0140359">
    <property type="term" value="F:ABC-type transporter activity"/>
    <property type="evidence" value="ECO:0007669"/>
    <property type="project" value="InterPro"/>
</dbReference>
<keyword evidence="4" id="KW-0547">Nucleotide-binding</keyword>
<dbReference type="STRING" id="1766.XA26_34060"/>
<feature type="transmembrane region" description="Helical" evidence="8">
    <location>
        <begin position="123"/>
        <end position="149"/>
    </location>
</feature>
<dbReference type="Gene3D" id="1.20.1560.10">
    <property type="entry name" value="ABC transporter type 1, transmembrane domain"/>
    <property type="match status" value="1"/>
</dbReference>
<dbReference type="InterPro" id="IPR017871">
    <property type="entry name" value="ABC_transporter-like_CS"/>
</dbReference>
<dbReference type="InterPro" id="IPR036640">
    <property type="entry name" value="ABC1_TM_sf"/>
</dbReference>
<evidence type="ECO:0000256" key="6">
    <source>
        <dbReference type="ARBA" id="ARBA00022989"/>
    </source>
</evidence>